<protein>
    <recommendedName>
        <fullName evidence="4">C2H2-type domain-containing protein</fullName>
    </recommendedName>
</protein>
<keyword evidence="3" id="KW-1185">Reference proteome</keyword>
<evidence type="ECO:0008006" key="4">
    <source>
        <dbReference type="Google" id="ProtNLM"/>
    </source>
</evidence>
<sequence length="281" mass="31301">MNDQFDLGFSFRGDQLSRSFSTSSDESLQGPATPPSGRSTPGLFEPTDQGNMAYGTLDMGATPPASTFGPFPTDVLKDGSHCLTLDPALYEPGIVTPQFDFPQQDYTLGDICNMSQWPWPPENESIMFLNGLQPKMPNQAFYLPHAYPFVQEQTIPLSLAQGRPQEQPPARVPARPQRQAQGRLQEQPPAQAPARPRRQAQGKVLHRVQDGGVKPRARPQANKRNNMPMVKIGKGLEKLEVGLCPRSGFECPGVEDPITKKIVDCFKRFQRKEHLKRHIKT</sequence>
<evidence type="ECO:0000313" key="3">
    <source>
        <dbReference type="Proteomes" id="UP000481858"/>
    </source>
</evidence>
<gene>
    <name evidence="2" type="ORF">GQX73_g2162</name>
</gene>
<comment type="caution">
    <text evidence="2">The sequence shown here is derived from an EMBL/GenBank/DDBJ whole genome shotgun (WGS) entry which is preliminary data.</text>
</comment>
<name>A0A7C8IUM6_9PEZI</name>
<dbReference type="Proteomes" id="UP000481858">
    <property type="component" value="Unassembled WGS sequence"/>
</dbReference>
<proteinExistence type="predicted"/>
<dbReference type="EMBL" id="WUBL01000013">
    <property type="protein sequence ID" value="KAF2971420.1"/>
    <property type="molecule type" value="Genomic_DNA"/>
</dbReference>
<feature type="region of interest" description="Disordered" evidence="1">
    <location>
        <begin position="15"/>
        <end position="49"/>
    </location>
</feature>
<evidence type="ECO:0000313" key="2">
    <source>
        <dbReference type="EMBL" id="KAF2971420.1"/>
    </source>
</evidence>
<organism evidence="2 3">
    <name type="scientific">Xylaria multiplex</name>
    <dbReference type="NCBI Taxonomy" id="323545"/>
    <lineage>
        <taxon>Eukaryota</taxon>
        <taxon>Fungi</taxon>
        <taxon>Dikarya</taxon>
        <taxon>Ascomycota</taxon>
        <taxon>Pezizomycotina</taxon>
        <taxon>Sordariomycetes</taxon>
        <taxon>Xylariomycetidae</taxon>
        <taxon>Xylariales</taxon>
        <taxon>Xylariaceae</taxon>
        <taxon>Xylaria</taxon>
    </lineage>
</organism>
<feature type="compositionally biased region" description="Basic residues" evidence="1">
    <location>
        <begin position="195"/>
        <end position="206"/>
    </location>
</feature>
<reference evidence="2 3" key="1">
    <citation type="submission" date="2019-12" db="EMBL/GenBank/DDBJ databases">
        <title>Draft genome sequence of the ascomycete Xylaria multiplex DSM 110363.</title>
        <authorList>
            <person name="Buettner E."/>
            <person name="Kellner H."/>
        </authorList>
    </citation>
    <scope>NUCLEOTIDE SEQUENCE [LARGE SCALE GENOMIC DNA]</scope>
    <source>
        <strain evidence="2 3">DSM 110363</strain>
    </source>
</reference>
<dbReference type="InParanoid" id="A0A7C8IUM6"/>
<dbReference type="AlphaFoldDB" id="A0A7C8IUM6"/>
<feature type="region of interest" description="Disordered" evidence="1">
    <location>
        <begin position="161"/>
        <end position="226"/>
    </location>
</feature>
<feature type="compositionally biased region" description="Polar residues" evidence="1">
    <location>
        <begin position="16"/>
        <end position="27"/>
    </location>
</feature>
<feature type="compositionally biased region" description="Low complexity" evidence="1">
    <location>
        <begin position="172"/>
        <end position="194"/>
    </location>
</feature>
<evidence type="ECO:0000256" key="1">
    <source>
        <dbReference type="SAM" id="MobiDB-lite"/>
    </source>
</evidence>
<accession>A0A7C8IUM6</accession>